<reference evidence="2 3" key="1">
    <citation type="submission" date="2016-10" db="EMBL/GenBank/DDBJ databases">
        <authorList>
            <person name="de Groot N.N."/>
        </authorList>
    </citation>
    <scope>NUCLEOTIDE SEQUENCE [LARGE SCALE GENOMIC DNA]</scope>
    <source>
        <strain evidence="2 3">DSM 29316</strain>
    </source>
</reference>
<accession>A0A1I0XB25</accession>
<sequence length="291" mass="32290">MIRSFGISAILILSAQASAGETLTGGEFYEDRSGYPCFTTLHTDAEKSVTLQLSDYKDVWSLKFIISDRASVYRRFFDSQGLRDADAFKDAFGGVRIGERSFDFNDTSLIEVQRQDVDEKTAGIFSVDERHNVARALEAMDDDGIEIRDLVSLDGNVEALSQFRACSYAAMGLQEGERVETDFRAEYRMIFEGAFKSWITSMARAEHCLVAQFDDDAVSEVVAAATEAFYPGIMNFRKRSGYQEDLEGILPMAKLSGMIEARTEGCLMVGSLADVSRIPVDRAIEEAATLD</sequence>
<keyword evidence="3" id="KW-1185">Reference proteome</keyword>
<feature type="chain" id="PRO_5011537641" evidence="1">
    <location>
        <begin position="20"/>
        <end position="291"/>
    </location>
</feature>
<dbReference type="Proteomes" id="UP000198796">
    <property type="component" value="Unassembled WGS sequence"/>
</dbReference>
<evidence type="ECO:0000313" key="3">
    <source>
        <dbReference type="Proteomes" id="UP000198796"/>
    </source>
</evidence>
<evidence type="ECO:0000313" key="2">
    <source>
        <dbReference type="EMBL" id="SFA98289.1"/>
    </source>
</evidence>
<name>A0A1I0XB25_9RHOB</name>
<organism evidence="2 3">
    <name type="scientific">Poseidonocella pacifica</name>
    <dbReference type="NCBI Taxonomy" id="871651"/>
    <lineage>
        <taxon>Bacteria</taxon>
        <taxon>Pseudomonadati</taxon>
        <taxon>Pseudomonadota</taxon>
        <taxon>Alphaproteobacteria</taxon>
        <taxon>Rhodobacterales</taxon>
        <taxon>Roseobacteraceae</taxon>
        <taxon>Poseidonocella</taxon>
    </lineage>
</organism>
<proteinExistence type="predicted"/>
<gene>
    <name evidence="2" type="ORF">SAMN05421688_2086</name>
</gene>
<protein>
    <submittedName>
        <fullName evidence="2">Uncharacterized protein</fullName>
    </submittedName>
</protein>
<dbReference type="AlphaFoldDB" id="A0A1I0XB25"/>
<dbReference type="OrthoDB" id="7595119at2"/>
<feature type="signal peptide" evidence="1">
    <location>
        <begin position="1"/>
        <end position="19"/>
    </location>
</feature>
<keyword evidence="1" id="KW-0732">Signal</keyword>
<dbReference type="RefSeq" id="WP_092064179.1">
    <property type="nucleotide sequence ID" value="NZ_FOJU01000003.1"/>
</dbReference>
<evidence type="ECO:0000256" key="1">
    <source>
        <dbReference type="SAM" id="SignalP"/>
    </source>
</evidence>
<dbReference type="EMBL" id="FOJU01000003">
    <property type="protein sequence ID" value="SFA98289.1"/>
    <property type="molecule type" value="Genomic_DNA"/>
</dbReference>